<dbReference type="OrthoDB" id="8547832at2"/>
<dbReference type="STRING" id="169427.SAMN05192548_10906"/>
<comment type="similarity">
    <text evidence="1">Belongs to the universal stress protein A family.</text>
</comment>
<dbReference type="PANTHER" id="PTHR46268">
    <property type="entry name" value="STRESS RESPONSE PROTEIN NHAX"/>
    <property type="match status" value="1"/>
</dbReference>
<dbReference type="CDD" id="cd00293">
    <property type="entry name" value="USP-like"/>
    <property type="match status" value="1"/>
</dbReference>
<evidence type="ECO:0000256" key="1">
    <source>
        <dbReference type="ARBA" id="ARBA00008791"/>
    </source>
</evidence>
<protein>
    <submittedName>
        <fullName evidence="3">Nucleotide-binding universal stress protein, UspA family</fullName>
    </submittedName>
</protein>
<name>A0A1M6Z654_9BURK</name>
<dbReference type="Pfam" id="PF00582">
    <property type="entry name" value="Usp"/>
    <property type="match status" value="1"/>
</dbReference>
<dbReference type="RefSeq" id="WP_073432953.1">
    <property type="nucleotide sequence ID" value="NZ_CADFGY010000034.1"/>
</dbReference>
<dbReference type="PANTHER" id="PTHR46268:SF6">
    <property type="entry name" value="UNIVERSAL STRESS PROTEIN UP12"/>
    <property type="match status" value="1"/>
</dbReference>
<gene>
    <name evidence="3" type="ORF">SAMN05192548_10906</name>
</gene>
<proteinExistence type="inferred from homology"/>
<feature type="domain" description="UspA" evidence="2">
    <location>
        <begin position="1"/>
        <end position="145"/>
    </location>
</feature>
<dbReference type="EMBL" id="FRAB01000090">
    <property type="protein sequence ID" value="SHL25779.1"/>
    <property type="molecule type" value="Genomic_DNA"/>
</dbReference>
<evidence type="ECO:0000259" key="2">
    <source>
        <dbReference type="Pfam" id="PF00582"/>
    </source>
</evidence>
<dbReference type="Gene3D" id="3.40.50.620">
    <property type="entry name" value="HUPs"/>
    <property type="match status" value="1"/>
</dbReference>
<dbReference type="PRINTS" id="PR01438">
    <property type="entry name" value="UNVRSLSTRESS"/>
</dbReference>
<dbReference type="InterPro" id="IPR006015">
    <property type="entry name" value="Universal_stress_UspA"/>
</dbReference>
<dbReference type="InterPro" id="IPR014729">
    <property type="entry name" value="Rossmann-like_a/b/a_fold"/>
</dbReference>
<evidence type="ECO:0000313" key="4">
    <source>
        <dbReference type="Proteomes" id="UP000184395"/>
    </source>
</evidence>
<dbReference type="SUPFAM" id="SSF52402">
    <property type="entry name" value="Adenine nucleotide alpha hydrolases-like"/>
    <property type="match status" value="1"/>
</dbReference>
<dbReference type="InterPro" id="IPR006016">
    <property type="entry name" value="UspA"/>
</dbReference>
<reference evidence="3 4" key="1">
    <citation type="submission" date="2016-11" db="EMBL/GenBank/DDBJ databases">
        <authorList>
            <person name="Jaros S."/>
            <person name="Januszkiewicz K."/>
            <person name="Wedrychowicz H."/>
        </authorList>
    </citation>
    <scope>NUCLEOTIDE SEQUENCE [LARGE SCALE GENOMIC DNA]</scope>
    <source>
        <strain evidence="3 4">LMG 20594</strain>
    </source>
</reference>
<accession>A0A1M6Z654</accession>
<evidence type="ECO:0000313" key="3">
    <source>
        <dbReference type="EMBL" id="SHL25779.1"/>
    </source>
</evidence>
<dbReference type="Proteomes" id="UP000184395">
    <property type="component" value="Unassembled WGS sequence"/>
</dbReference>
<sequence>MYQKIVVALDGSESSRWALYEALDMAQLTQARLHAVYIVHPWGVSRYAGYVDSNQLRDVLREDGRIALDEARRAMTERGVPGDTEIEEAENAADDVAHCLGRCVQRQGAGLVVMGTQGRHGIGRLLLGSVAEAFLRRADVPVLVVGSPRDLDGIPSGL</sequence>
<organism evidence="3 4">
    <name type="scientific">Paraburkholderia terricola</name>
    <dbReference type="NCBI Taxonomy" id="169427"/>
    <lineage>
        <taxon>Bacteria</taxon>
        <taxon>Pseudomonadati</taxon>
        <taxon>Pseudomonadota</taxon>
        <taxon>Betaproteobacteria</taxon>
        <taxon>Burkholderiales</taxon>
        <taxon>Burkholderiaceae</taxon>
        <taxon>Paraburkholderia</taxon>
    </lineage>
</organism>
<dbReference type="AlphaFoldDB" id="A0A1M6Z654"/>